<dbReference type="EMBL" id="JAINUG010000145">
    <property type="protein sequence ID" value="KAJ8392578.1"/>
    <property type="molecule type" value="Genomic_DNA"/>
</dbReference>
<accession>A0AAD7WDD1</accession>
<proteinExistence type="predicted"/>
<feature type="compositionally biased region" description="Polar residues" evidence="1">
    <location>
        <begin position="57"/>
        <end position="67"/>
    </location>
</feature>
<name>A0AAD7WDD1_9TELE</name>
<evidence type="ECO:0000313" key="4">
    <source>
        <dbReference type="Proteomes" id="UP001221898"/>
    </source>
</evidence>
<evidence type="ECO:0000256" key="1">
    <source>
        <dbReference type="SAM" id="MobiDB-lite"/>
    </source>
</evidence>
<evidence type="ECO:0008006" key="5">
    <source>
        <dbReference type="Google" id="ProtNLM"/>
    </source>
</evidence>
<keyword evidence="4" id="KW-1185">Reference proteome</keyword>
<feature type="signal peptide" evidence="2">
    <location>
        <begin position="1"/>
        <end position="25"/>
    </location>
</feature>
<feature type="region of interest" description="Disordered" evidence="1">
    <location>
        <begin position="51"/>
        <end position="73"/>
    </location>
</feature>
<protein>
    <recommendedName>
        <fullName evidence="5">Secreted protein</fullName>
    </recommendedName>
</protein>
<comment type="caution">
    <text evidence="3">The sequence shown here is derived from an EMBL/GenBank/DDBJ whole genome shotgun (WGS) entry which is preliminary data.</text>
</comment>
<sequence>MVMENVFLWAGAFCIWWLPCPKSEARSRRDALLSTFPCRVGRSALVCGVPRAPRASHSPQTDCNSLGATKDAD</sequence>
<dbReference type="AlphaFoldDB" id="A0AAD7WDD1"/>
<organism evidence="3 4">
    <name type="scientific">Aldrovandia affinis</name>
    <dbReference type="NCBI Taxonomy" id="143900"/>
    <lineage>
        <taxon>Eukaryota</taxon>
        <taxon>Metazoa</taxon>
        <taxon>Chordata</taxon>
        <taxon>Craniata</taxon>
        <taxon>Vertebrata</taxon>
        <taxon>Euteleostomi</taxon>
        <taxon>Actinopterygii</taxon>
        <taxon>Neopterygii</taxon>
        <taxon>Teleostei</taxon>
        <taxon>Notacanthiformes</taxon>
        <taxon>Halosauridae</taxon>
        <taxon>Aldrovandia</taxon>
    </lineage>
</organism>
<gene>
    <name evidence="3" type="ORF">AAFF_G00074560</name>
</gene>
<evidence type="ECO:0000256" key="2">
    <source>
        <dbReference type="SAM" id="SignalP"/>
    </source>
</evidence>
<dbReference type="Proteomes" id="UP001221898">
    <property type="component" value="Unassembled WGS sequence"/>
</dbReference>
<reference evidence="3" key="1">
    <citation type="journal article" date="2023" name="Science">
        <title>Genome structures resolve the early diversification of teleost fishes.</title>
        <authorList>
            <person name="Parey E."/>
            <person name="Louis A."/>
            <person name="Montfort J."/>
            <person name="Bouchez O."/>
            <person name="Roques C."/>
            <person name="Iampietro C."/>
            <person name="Lluch J."/>
            <person name="Castinel A."/>
            <person name="Donnadieu C."/>
            <person name="Desvignes T."/>
            <person name="Floi Bucao C."/>
            <person name="Jouanno E."/>
            <person name="Wen M."/>
            <person name="Mejri S."/>
            <person name="Dirks R."/>
            <person name="Jansen H."/>
            <person name="Henkel C."/>
            <person name="Chen W.J."/>
            <person name="Zahm M."/>
            <person name="Cabau C."/>
            <person name="Klopp C."/>
            <person name="Thompson A.W."/>
            <person name="Robinson-Rechavi M."/>
            <person name="Braasch I."/>
            <person name="Lecointre G."/>
            <person name="Bobe J."/>
            <person name="Postlethwait J.H."/>
            <person name="Berthelot C."/>
            <person name="Roest Crollius H."/>
            <person name="Guiguen Y."/>
        </authorList>
    </citation>
    <scope>NUCLEOTIDE SEQUENCE</scope>
    <source>
        <strain evidence="3">NC1722</strain>
    </source>
</reference>
<evidence type="ECO:0000313" key="3">
    <source>
        <dbReference type="EMBL" id="KAJ8392578.1"/>
    </source>
</evidence>
<keyword evidence="2" id="KW-0732">Signal</keyword>
<feature type="chain" id="PRO_5042125580" description="Secreted protein" evidence="2">
    <location>
        <begin position="26"/>
        <end position="73"/>
    </location>
</feature>